<accession>A0A427ANI2</accession>
<name>A0A427ANI2_ENSVE</name>
<protein>
    <submittedName>
        <fullName evidence="2">Uncharacterized protein</fullName>
    </submittedName>
</protein>
<evidence type="ECO:0000313" key="3">
    <source>
        <dbReference type="Proteomes" id="UP000287651"/>
    </source>
</evidence>
<gene>
    <name evidence="2" type="ORF">B296_00022967</name>
</gene>
<dbReference type="AlphaFoldDB" id="A0A427ANI2"/>
<proteinExistence type="predicted"/>
<feature type="compositionally biased region" description="Basic and acidic residues" evidence="1">
    <location>
        <begin position="23"/>
        <end position="33"/>
    </location>
</feature>
<comment type="caution">
    <text evidence="2">The sequence shown here is derived from an EMBL/GenBank/DDBJ whole genome shotgun (WGS) entry which is preliminary data.</text>
</comment>
<organism evidence="2 3">
    <name type="scientific">Ensete ventricosum</name>
    <name type="common">Abyssinian banana</name>
    <name type="synonym">Musa ensete</name>
    <dbReference type="NCBI Taxonomy" id="4639"/>
    <lineage>
        <taxon>Eukaryota</taxon>
        <taxon>Viridiplantae</taxon>
        <taxon>Streptophyta</taxon>
        <taxon>Embryophyta</taxon>
        <taxon>Tracheophyta</taxon>
        <taxon>Spermatophyta</taxon>
        <taxon>Magnoliopsida</taxon>
        <taxon>Liliopsida</taxon>
        <taxon>Zingiberales</taxon>
        <taxon>Musaceae</taxon>
        <taxon>Ensete</taxon>
    </lineage>
</organism>
<evidence type="ECO:0000256" key="1">
    <source>
        <dbReference type="SAM" id="MobiDB-lite"/>
    </source>
</evidence>
<sequence length="126" mass="13667">MIVLIPEDPEERGTLAKGFGSPSKRDPTKREWRGSGYTEGASSSRSVAPVEKNFYILSGASVSLMNKMGKVLSMVCPTHTTEKPQSSSSSCYEVTELPSWASSIWIKSHKAIGDSEGLLPTDEELT</sequence>
<feature type="region of interest" description="Disordered" evidence="1">
    <location>
        <begin position="1"/>
        <end position="43"/>
    </location>
</feature>
<reference evidence="2 3" key="1">
    <citation type="journal article" date="2014" name="Agronomy (Basel)">
        <title>A Draft Genome Sequence for Ensete ventricosum, the Drought-Tolerant Tree Against Hunger.</title>
        <authorList>
            <person name="Harrison J."/>
            <person name="Moore K.A."/>
            <person name="Paszkiewicz K."/>
            <person name="Jones T."/>
            <person name="Grant M."/>
            <person name="Ambacheew D."/>
            <person name="Muzemil S."/>
            <person name="Studholme D.J."/>
        </authorList>
    </citation>
    <scope>NUCLEOTIDE SEQUENCE [LARGE SCALE GENOMIC DNA]</scope>
</reference>
<dbReference type="Proteomes" id="UP000287651">
    <property type="component" value="Unassembled WGS sequence"/>
</dbReference>
<evidence type="ECO:0000313" key="2">
    <source>
        <dbReference type="EMBL" id="RRT77773.1"/>
    </source>
</evidence>
<dbReference type="EMBL" id="AMZH03001841">
    <property type="protein sequence ID" value="RRT77773.1"/>
    <property type="molecule type" value="Genomic_DNA"/>
</dbReference>